<evidence type="ECO:0000256" key="2">
    <source>
        <dbReference type="SAM" id="Phobius"/>
    </source>
</evidence>
<name>A0A2I1I3E1_9ACTO</name>
<dbReference type="SUPFAM" id="SSF48317">
    <property type="entry name" value="Acid phosphatase/Vanadium-dependent haloperoxidase"/>
    <property type="match status" value="1"/>
</dbReference>
<evidence type="ECO:0000313" key="5">
    <source>
        <dbReference type="Proteomes" id="UP000234545"/>
    </source>
</evidence>
<keyword evidence="2" id="KW-1133">Transmembrane helix</keyword>
<feature type="transmembrane region" description="Helical" evidence="2">
    <location>
        <begin position="197"/>
        <end position="214"/>
    </location>
</feature>
<dbReference type="RefSeq" id="WP_101628725.1">
    <property type="nucleotide sequence ID" value="NZ_PKKJ01000019.1"/>
</dbReference>
<accession>A0A2I1I3E1</accession>
<feature type="region of interest" description="Disordered" evidence="1">
    <location>
        <begin position="1"/>
        <end position="41"/>
    </location>
</feature>
<feature type="domain" description="Phosphatidic acid phosphatase type 2/haloperoxidase" evidence="3">
    <location>
        <begin position="131"/>
        <end position="235"/>
    </location>
</feature>
<evidence type="ECO:0000259" key="3">
    <source>
        <dbReference type="SMART" id="SM00014"/>
    </source>
</evidence>
<proteinExistence type="predicted"/>
<keyword evidence="2" id="KW-0472">Membrane</keyword>
<dbReference type="InterPro" id="IPR036938">
    <property type="entry name" value="PAP2/HPO_sf"/>
</dbReference>
<dbReference type="OrthoDB" id="3240395at2"/>
<feature type="transmembrane region" description="Helical" evidence="2">
    <location>
        <begin position="172"/>
        <end position="190"/>
    </location>
</feature>
<dbReference type="SMART" id="SM00014">
    <property type="entry name" value="acidPPc"/>
    <property type="match status" value="1"/>
</dbReference>
<evidence type="ECO:0000313" key="4">
    <source>
        <dbReference type="EMBL" id="PKY65646.1"/>
    </source>
</evidence>
<feature type="transmembrane region" description="Helical" evidence="2">
    <location>
        <begin position="220"/>
        <end position="237"/>
    </location>
</feature>
<dbReference type="Gene3D" id="1.20.144.10">
    <property type="entry name" value="Phosphatidic acid phosphatase type 2/haloperoxidase"/>
    <property type="match status" value="1"/>
</dbReference>
<feature type="transmembrane region" description="Helical" evidence="2">
    <location>
        <begin position="249"/>
        <end position="279"/>
    </location>
</feature>
<comment type="caution">
    <text evidence="4">The sequence shown here is derived from an EMBL/GenBank/DDBJ whole genome shotgun (WGS) entry which is preliminary data.</text>
</comment>
<protein>
    <recommendedName>
        <fullName evidence="3">Phosphatidic acid phosphatase type 2/haloperoxidase domain-containing protein</fullName>
    </recommendedName>
</protein>
<evidence type="ECO:0000256" key="1">
    <source>
        <dbReference type="SAM" id="MobiDB-lite"/>
    </source>
</evidence>
<feature type="transmembrane region" description="Helical" evidence="2">
    <location>
        <begin position="54"/>
        <end position="72"/>
    </location>
</feature>
<feature type="transmembrane region" description="Helical" evidence="2">
    <location>
        <begin position="101"/>
        <end position="122"/>
    </location>
</feature>
<gene>
    <name evidence="4" type="ORF">CYJ25_08560</name>
</gene>
<feature type="transmembrane region" description="Helical" evidence="2">
    <location>
        <begin position="299"/>
        <end position="318"/>
    </location>
</feature>
<dbReference type="EMBL" id="PKKJ01000019">
    <property type="protein sequence ID" value="PKY65646.1"/>
    <property type="molecule type" value="Genomic_DNA"/>
</dbReference>
<feature type="compositionally biased region" description="Polar residues" evidence="1">
    <location>
        <begin position="26"/>
        <end position="41"/>
    </location>
</feature>
<sequence length="329" mass="34822">MQRPNVPQARQPQPSRLNRPRGTQAGAASSPTSQAPARGTSTGHWYARRLRRRIVSAIACVIGAVVISYVAVTTPAGQALDTLFMEAAIRWSDSAGNLTHLITSIASVPVMIIVGAIVFVVAVIRRRPTLAGRAMFVVIGANATTQIAKYLLDRPNLGVTTDVANSLPSGHTTVAMAIALALVMVAPPWLRAPSAWVGWVWTALMGISVMISAWHRIADVVVAFLICGAWALALAPIEHRTRHIGGMRTYVAMALVIGFIVASILTVVALAGVDVSAVANPGPSGYGFAEFLEESPSRARILAIAGTLWVVVISGWVIDEVDSLSGNER</sequence>
<dbReference type="Proteomes" id="UP000234545">
    <property type="component" value="Unassembled WGS sequence"/>
</dbReference>
<dbReference type="InterPro" id="IPR000326">
    <property type="entry name" value="PAP2/HPO"/>
</dbReference>
<reference evidence="4 5" key="1">
    <citation type="submission" date="2017-12" db="EMBL/GenBank/DDBJ databases">
        <title>Phylogenetic diversity of female urinary microbiome.</title>
        <authorList>
            <person name="Thomas-White K."/>
            <person name="Wolfe A.J."/>
        </authorList>
    </citation>
    <scope>NUCLEOTIDE SEQUENCE [LARGE SCALE GENOMIC DNA]</scope>
    <source>
        <strain evidence="4 5">UMB0250</strain>
    </source>
</reference>
<dbReference type="Pfam" id="PF01569">
    <property type="entry name" value="PAP2"/>
    <property type="match status" value="1"/>
</dbReference>
<organism evidence="4 5">
    <name type="scientific">Schaalia turicensis</name>
    <dbReference type="NCBI Taxonomy" id="131111"/>
    <lineage>
        <taxon>Bacteria</taxon>
        <taxon>Bacillati</taxon>
        <taxon>Actinomycetota</taxon>
        <taxon>Actinomycetes</taxon>
        <taxon>Actinomycetales</taxon>
        <taxon>Actinomycetaceae</taxon>
        <taxon>Schaalia</taxon>
    </lineage>
</organism>
<feature type="transmembrane region" description="Helical" evidence="2">
    <location>
        <begin position="134"/>
        <end position="152"/>
    </location>
</feature>
<keyword evidence="2" id="KW-0812">Transmembrane</keyword>
<dbReference type="AlphaFoldDB" id="A0A2I1I3E1"/>